<dbReference type="Gene3D" id="3.30.559.30">
    <property type="entry name" value="Nonribosomal peptide synthetase, condensation domain"/>
    <property type="match status" value="2"/>
</dbReference>
<dbReference type="PROSITE" id="PS00455">
    <property type="entry name" value="AMP_BINDING"/>
    <property type="match status" value="2"/>
</dbReference>
<dbReference type="InterPro" id="IPR020806">
    <property type="entry name" value="PKS_PP-bd"/>
</dbReference>
<dbReference type="InterPro" id="IPR045851">
    <property type="entry name" value="AMP-bd_C_sf"/>
</dbReference>
<dbReference type="Gene3D" id="1.10.1200.10">
    <property type="entry name" value="ACP-like"/>
    <property type="match status" value="2"/>
</dbReference>
<dbReference type="NCBIfam" id="TIGR01733">
    <property type="entry name" value="AA-adenyl-dom"/>
    <property type="match status" value="2"/>
</dbReference>
<comment type="caution">
    <text evidence="5">The sequence shown here is derived from an EMBL/GenBank/DDBJ whole genome shotgun (WGS) entry which is preliminary data.</text>
</comment>
<dbReference type="FunFam" id="3.40.50.980:FF:000001">
    <property type="entry name" value="Non-ribosomal peptide synthetase"/>
    <property type="match status" value="2"/>
</dbReference>
<dbReference type="InterPro" id="IPR001031">
    <property type="entry name" value="Thioesterase"/>
</dbReference>
<dbReference type="CDD" id="cd05930">
    <property type="entry name" value="A_NRPS"/>
    <property type="match status" value="1"/>
</dbReference>
<dbReference type="GO" id="GO:0044550">
    <property type="term" value="P:secondary metabolite biosynthetic process"/>
    <property type="evidence" value="ECO:0007669"/>
    <property type="project" value="UniProtKB-ARBA"/>
</dbReference>
<dbReference type="InterPro" id="IPR001242">
    <property type="entry name" value="Condensation_dom"/>
</dbReference>
<dbReference type="InterPro" id="IPR023213">
    <property type="entry name" value="CAT-like_dom_sf"/>
</dbReference>
<dbReference type="SMART" id="SM00823">
    <property type="entry name" value="PKS_PP"/>
    <property type="match status" value="2"/>
</dbReference>
<dbReference type="InterPro" id="IPR020845">
    <property type="entry name" value="AMP-binding_CS"/>
</dbReference>
<comment type="cofactor">
    <cofactor evidence="1">
        <name>pantetheine 4'-phosphate</name>
        <dbReference type="ChEBI" id="CHEBI:47942"/>
    </cofactor>
</comment>
<gene>
    <name evidence="5" type="ORF">BON30_20315</name>
</gene>
<feature type="domain" description="Carrier" evidence="4">
    <location>
        <begin position="972"/>
        <end position="1047"/>
    </location>
</feature>
<evidence type="ECO:0000256" key="3">
    <source>
        <dbReference type="ARBA" id="ARBA00022553"/>
    </source>
</evidence>
<name>A0A1L9B8K3_9BACT</name>
<accession>A0A1L9B8K3</accession>
<dbReference type="InterPro" id="IPR010071">
    <property type="entry name" value="AA_adenyl_dom"/>
</dbReference>
<dbReference type="Pfam" id="PF00550">
    <property type="entry name" value="PP-binding"/>
    <property type="match status" value="2"/>
</dbReference>
<protein>
    <recommendedName>
        <fullName evidence="4">Carrier domain-containing protein</fullName>
    </recommendedName>
</protein>
<evidence type="ECO:0000313" key="6">
    <source>
        <dbReference type="Proteomes" id="UP000182229"/>
    </source>
</evidence>
<dbReference type="InterPro" id="IPR006162">
    <property type="entry name" value="Ppantetheine_attach_site"/>
</dbReference>
<sequence length="2375" mass="258784">MSQETEVFVFPASHAQRGQWLVQRLDPTSGAYNIPFALKLSGPLDAGALERGLEELVHRHESLRTRFEEQDGELMQVIHPPTPLTLEQVDLSGLEPEARAERLRALCTAEATRPFDLAGEPLLRTALYRLGPTEHVLLGVLHHAIADGESLGVFSRELVRLYEAFSAGRPSPLPEPELQYVDYSEWHHEWLASEEAAAQLSWWRERLAHPPVLELPGDRPRPAVRSLQGASLDFHLTPAQVAPLRALGQQEGATLFMAGLAAFKALLHRVSGAEDLVVGTPIAGRSRPETQGLIGCLVNSLALRSTVTGGMTWRELVRQVRAGTLDAYARQDVPFDRVVEALRLPRNTSHTPVFQVFFALERESLGEARLGAMHVAPLSLDTGVSKFELILQLTEHGGGLRGHLEYSTDLFDAPTARRLVRHFERMVDAARHPDLPLGAVELLDEQERARLEEWNRTASDFPREATLAETFRLQATRTPEAPALVFPDGTLTYAELETRSNRLARYLASLGVGPEVCVGLHLEPSAELVVAMLAVLKAGGAYVPLDLSYPTPRLDFMVEDAGIRVVLTQERLEPELMLDDGLMVFLDTHAARVSAHPGTPLEERASAHGLAYVIYTSGSTGKPKGVCVTHQAIHRLALNTNYVKLGPGDRVAQVSNPAFDAATFEIWGALLTGATVVGIDKDTLLSSERFVAALREQRITSMFLTTARFNRLVHEVPGAFRTLREVLVGGEACDPAALRAALVDGPRRLLHVYGPTEVTTFATWHEVTSVPPGARTVSIGRPLANTRVHILDAHLRPLPPGRPGELYLGGEGVARGYLSRPELTAERFVPDPFSAEPGARLYRTGDVGRFLADGAVEFIGRVDHQVKLRGFRIELGEVEAALRQHPAVEDAVALVREDRPGDRRLVAYVTPAHDEPPTPAQLRTALGAKLPEYMVPAALVVLESLPLNANGKVDRKALPVPEQESEASTFVEPTGPVEPRMAALFAEVLGASRVGALDDFFDLGGHSLLATQLLSRVRREFGVDVPVRTVFETPTVRGLAAAVASAPGSATASEPAALARRPAELAHEAPLSFSQQRLWFLDQLEPGTPLYNVAAALRLEGALDVRALETALKSVVARHESLRTTFGERGGEPFQRIHASLPPELTVLDWRGRPAHEAHAALQEACVSESLRPFELSRGPLVRALLVRMEDTAHVLQLTMHHIVSDGWSMGVLVREVGALYEAEVAGRTAPLPALPLQYADYACWQREHLQGERLAAGLEYWRNRLGGAPRALELPTDRPRPPVQSFRGARHTFALPAELTRALQTLSEREGATLFMTLLAGFQAVLARYSGQDDIVVGSPIANRTRAETEGLIGFFVNTLALRTDLSGDPTFRELLGRVKDSALGAYAHQDVPFEKLVEVLQPQRDPSRSPLFQVMLVLQNNPAATVRAAGLTLHEYEEAGGGSAKFDLLLDMKESGGELRGELEYNTDLFDASTAERLVGHLRTLLEEAVARPETHLGRLSMLTGGERAQLTAWNATRRPLEPLPFIHERVDRQAERTPDAVAVIFQEQQLTYRQLREQSDAVARELRRRGVGPEVTVGLACERSVEGVVGLLGILKAGGAYVPVDPALPQERVSYMLRDAGARLVLTHRPVAPSLPPLEGEVLLLEELREAPGGPFEPPALLPDSSAYVIYTSGSTGRPKGVNISHASVVHSTEARLTAFPSTPRVYLMLAPFSFDPSVCGIFWTLCHGGTLVLPPDALRESTEEIPRLIARHGVTHMSFTPSLYATVLELARPEQLASLELVIVAAEASPPAIVRRHARVLPGAQLFNEYGPTEVTVYASVGWCDPESRAATVPIGKPIANMQVLILDKHLRPVPVGVPGELYLGGLGLARGYWGRPELTAERFVPHPHSDVPGARLYRTGDLGRWLPEGNIEFIGRVDNQVKVRGFRIELGEVEEVLTQHPGVREAVVLAREDTPGLKRLVAYASPREGMTLGAAELRAFLRGRLPEYMVPSAVVVLDALPRTPNDKVDRRALPAPGVETRAELEPPRTPVEQALAGVWKELLGVPEVGRQDNFFELGGHSLLAVRALALARARLGVNVPLRALFESPSLEALARSVEAAGSGEARNGALVALRREGSQRPFFCVHPVGGSVACYRELAGLLGPERPFYALQARGLEGEAPPREHLEEMAAAYVAEVRAVQPRGPYLLGGWSMGGIVALEMAQQLTRAGEEVARVVLLDSYLEALDPAAANVDEASLLAGFLADALEAAGQPVPEKLELPEAEGPEARAEALLRQGEKLGLATVEQGKRLLAVYRANLQALSRYSLQPYAGPVVLMRAEASAPAKARDWAEVIQRGVTVLRVEADHYSMLRPPRVHEVAARVREVLDAVP</sequence>
<dbReference type="InterPro" id="IPR009081">
    <property type="entry name" value="PP-bd_ACP"/>
</dbReference>
<dbReference type="PANTHER" id="PTHR45527">
    <property type="entry name" value="NONRIBOSOMAL PEPTIDE SYNTHETASE"/>
    <property type="match status" value="1"/>
</dbReference>
<dbReference type="FunFam" id="2.30.38.10:FF:000001">
    <property type="entry name" value="Non-ribosomal peptide synthetase PvdI"/>
    <property type="match status" value="2"/>
</dbReference>
<dbReference type="Gene3D" id="3.30.559.10">
    <property type="entry name" value="Chloramphenicol acetyltransferase-like domain"/>
    <property type="match status" value="2"/>
</dbReference>
<reference evidence="5 6" key="2">
    <citation type="submission" date="2016-12" db="EMBL/GenBank/DDBJ databases">
        <title>Draft Genome Sequence of Cystobacter ferrugineus Strain Cbfe23.</title>
        <authorList>
            <person name="Akbar S."/>
            <person name="Dowd S.E."/>
            <person name="Stevens D.C."/>
        </authorList>
    </citation>
    <scope>NUCLEOTIDE SEQUENCE [LARGE SCALE GENOMIC DNA]</scope>
    <source>
        <strain evidence="5 6">Cbfe23</strain>
    </source>
</reference>
<dbReference type="SUPFAM" id="SSF56801">
    <property type="entry name" value="Acetyl-CoA synthetase-like"/>
    <property type="match status" value="2"/>
</dbReference>
<dbReference type="STRING" id="83449.BON30_20315"/>
<dbReference type="CDD" id="cd12117">
    <property type="entry name" value="A_NRPS_Srf_like"/>
    <property type="match status" value="1"/>
</dbReference>
<keyword evidence="2" id="KW-0596">Phosphopantetheine</keyword>
<dbReference type="SUPFAM" id="SSF53474">
    <property type="entry name" value="alpha/beta-Hydrolases"/>
    <property type="match status" value="1"/>
</dbReference>
<evidence type="ECO:0000313" key="5">
    <source>
        <dbReference type="EMBL" id="OJH38589.1"/>
    </source>
</evidence>
<dbReference type="FunFam" id="1.10.1200.10:FF:000016">
    <property type="entry name" value="Non-ribosomal peptide synthase"/>
    <property type="match status" value="2"/>
</dbReference>
<dbReference type="InterPro" id="IPR036736">
    <property type="entry name" value="ACP-like_sf"/>
</dbReference>
<dbReference type="EMBL" id="MPIN01000005">
    <property type="protein sequence ID" value="OJH38589.1"/>
    <property type="molecule type" value="Genomic_DNA"/>
</dbReference>
<keyword evidence="3" id="KW-0597">Phosphoprotein</keyword>
<dbReference type="PANTHER" id="PTHR45527:SF1">
    <property type="entry name" value="FATTY ACID SYNTHASE"/>
    <property type="match status" value="1"/>
</dbReference>
<dbReference type="Pfam" id="PF00668">
    <property type="entry name" value="Condensation"/>
    <property type="match status" value="2"/>
</dbReference>
<dbReference type="FunFam" id="3.30.559.10:FF:000012">
    <property type="entry name" value="Non-ribosomal peptide synthetase"/>
    <property type="match status" value="2"/>
</dbReference>
<dbReference type="SUPFAM" id="SSF52777">
    <property type="entry name" value="CoA-dependent acyltransferases"/>
    <property type="match status" value="4"/>
</dbReference>
<dbReference type="Pfam" id="PF13193">
    <property type="entry name" value="AMP-binding_C"/>
    <property type="match status" value="2"/>
</dbReference>
<feature type="domain" description="Carrier" evidence="4">
    <location>
        <begin position="2031"/>
        <end position="2106"/>
    </location>
</feature>
<dbReference type="Gene3D" id="2.30.38.10">
    <property type="entry name" value="Luciferase, Domain 3"/>
    <property type="match status" value="2"/>
</dbReference>
<dbReference type="InterPro" id="IPR000873">
    <property type="entry name" value="AMP-dep_synth/lig_dom"/>
</dbReference>
<dbReference type="GO" id="GO:0005829">
    <property type="term" value="C:cytosol"/>
    <property type="evidence" value="ECO:0007669"/>
    <property type="project" value="TreeGrafter"/>
</dbReference>
<dbReference type="Pfam" id="PF00501">
    <property type="entry name" value="AMP-binding"/>
    <property type="match status" value="2"/>
</dbReference>
<evidence type="ECO:0000256" key="1">
    <source>
        <dbReference type="ARBA" id="ARBA00001957"/>
    </source>
</evidence>
<dbReference type="SMART" id="SM00824">
    <property type="entry name" value="PKS_TE"/>
    <property type="match status" value="1"/>
</dbReference>
<dbReference type="Proteomes" id="UP000182229">
    <property type="component" value="Unassembled WGS sequence"/>
</dbReference>
<dbReference type="GO" id="GO:0043041">
    <property type="term" value="P:amino acid activation for nonribosomal peptide biosynthetic process"/>
    <property type="evidence" value="ECO:0007669"/>
    <property type="project" value="TreeGrafter"/>
</dbReference>
<dbReference type="SUPFAM" id="SSF47336">
    <property type="entry name" value="ACP-like"/>
    <property type="match status" value="2"/>
</dbReference>
<evidence type="ECO:0000259" key="4">
    <source>
        <dbReference type="PROSITE" id="PS50075"/>
    </source>
</evidence>
<keyword evidence="6" id="KW-1185">Reference proteome</keyword>
<proteinExistence type="predicted"/>
<dbReference type="Pfam" id="PF00975">
    <property type="entry name" value="Thioesterase"/>
    <property type="match status" value="1"/>
</dbReference>
<dbReference type="PROSITE" id="PS50075">
    <property type="entry name" value="CARRIER"/>
    <property type="match status" value="2"/>
</dbReference>
<dbReference type="Gene3D" id="3.30.300.30">
    <property type="match status" value="2"/>
</dbReference>
<evidence type="ECO:0000256" key="2">
    <source>
        <dbReference type="ARBA" id="ARBA00022450"/>
    </source>
</evidence>
<dbReference type="FunFam" id="3.40.50.12780:FF:000012">
    <property type="entry name" value="Non-ribosomal peptide synthetase"/>
    <property type="match status" value="2"/>
</dbReference>
<dbReference type="FunFam" id="3.30.300.30:FF:000010">
    <property type="entry name" value="Enterobactin synthetase component F"/>
    <property type="match status" value="2"/>
</dbReference>
<dbReference type="Gene3D" id="3.40.50.980">
    <property type="match status" value="4"/>
</dbReference>
<dbReference type="Gene3D" id="3.40.50.1820">
    <property type="entry name" value="alpha/beta hydrolase"/>
    <property type="match status" value="1"/>
</dbReference>
<dbReference type="NCBIfam" id="NF003417">
    <property type="entry name" value="PRK04813.1"/>
    <property type="match status" value="2"/>
</dbReference>
<dbReference type="InterPro" id="IPR025110">
    <property type="entry name" value="AMP-bd_C"/>
</dbReference>
<dbReference type="InterPro" id="IPR029058">
    <property type="entry name" value="AB_hydrolase_fold"/>
</dbReference>
<organism evidence="5 6">
    <name type="scientific">Cystobacter ferrugineus</name>
    <dbReference type="NCBI Taxonomy" id="83449"/>
    <lineage>
        <taxon>Bacteria</taxon>
        <taxon>Pseudomonadati</taxon>
        <taxon>Myxococcota</taxon>
        <taxon>Myxococcia</taxon>
        <taxon>Myxococcales</taxon>
        <taxon>Cystobacterineae</taxon>
        <taxon>Archangiaceae</taxon>
        <taxon>Cystobacter</taxon>
    </lineage>
</organism>
<dbReference type="CDD" id="cd19531">
    <property type="entry name" value="LCL_NRPS-like"/>
    <property type="match status" value="2"/>
</dbReference>
<dbReference type="RefSeq" id="WP_071900037.1">
    <property type="nucleotide sequence ID" value="NZ_MPIN01000005.1"/>
</dbReference>
<dbReference type="PROSITE" id="PS00012">
    <property type="entry name" value="PHOSPHOPANTETHEINE"/>
    <property type="match status" value="2"/>
</dbReference>
<dbReference type="GO" id="GO:0072330">
    <property type="term" value="P:monocarboxylic acid biosynthetic process"/>
    <property type="evidence" value="ECO:0007669"/>
    <property type="project" value="UniProtKB-ARBA"/>
</dbReference>
<dbReference type="GO" id="GO:0003824">
    <property type="term" value="F:catalytic activity"/>
    <property type="evidence" value="ECO:0007669"/>
    <property type="project" value="InterPro"/>
</dbReference>
<dbReference type="GO" id="GO:0031177">
    <property type="term" value="F:phosphopantetheine binding"/>
    <property type="evidence" value="ECO:0007669"/>
    <property type="project" value="InterPro"/>
</dbReference>
<dbReference type="FunFam" id="3.30.559.30:FF:000001">
    <property type="entry name" value="Non-ribosomal peptide synthetase"/>
    <property type="match status" value="1"/>
</dbReference>
<dbReference type="InterPro" id="IPR020802">
    <property type="entry name" value="TesA-like"/>
</dbReference>
<reference evidence="6" key="1">
    <citation type="submission" date="2016-11" db="EMBL/GenBank/DDBJ databases">
        <authorList>
            <person name="Shukria A."/>
            <person name="Stevens D.C."/>
        </authorList>
    </citation>
    <scope>NUCLEOTIDE SEQUENCE [LARGE SCALE GENOMIC DNA]</scope>
    <source>
        <strain evidence="6">Cbfe23</strain>
    </source>
</reference>